<dbReference type="Pfam" id="PF08974">
    <property type="entry name" value="DUF1877"/>
    <property type="match status" value="1"/>
</dbReference>
<evidence type="ECO:0000313" key="2">
    <source>
        <dbReference type="Proteomes" id="UP000664617"/>
    </source>
</evidence>
<accession>A0ABS3IBR6</accession>
<dbReference type="InterPro" id="IPR015068">
    <property type="entry name" value="DUF1877"/>
</dbReference>
<dbReference type="InterPro" id="IPR035944">
    <property type="entry name" value="YfbM-like_sf"/>
</dbReference>
<protein>
    <submittedName>
        <fullName evidence="1">YfbM family protein</fullName>
    </submittedName>
</protein>
<dbReference type="SUPFAM" id="SSF111069">
    <property type="entry name" value="Hypothetical protein yfbM"/>
    <property type="match status" value="1"/>
</dbReference>
<proteinExistence type="predicted"/>
<comment type="caution">
    <text evidence="1">The sequence shown here is derived from an EMBL/GenBank/DDBJ whole genome shotgun (WGS) entry which is preliminary data.</text>
</comment>
<name>A0ABS3IBR6_9MICO</name>
<evidence type="ECO:0000313" key="1">
    <source>
        <dbReference type="EMBL" id="MBO0610451.1"/>
    </source>
</evidence>
<organism evidence="1 2">
    <name type="scientific">Myceligenerans salitolerans</name>
    <dbReference type="NCBI Taxonomy" id="1230528"/>
    <lineage>
        <taxon>Bacteria</taxon>
        <taxon>Bacillati</taxon>
        <taxon>Actinomycetota</taxon>
        <taxon>Actinomycetes</taxon>
        <taxon>Micrococcales</taxon>
        <taxon>Promicromonosporaceae</taxon>
        <taxon>Myceligenerans</taxon>
    </lineage>
</organism>
<keyword evidence="2" id="KW-1185">Reference proteome</keyword>
<reference evidence="2" key="2">
    <citation type="submission" date="2023-07" db="EMBL/GenBank/DDBJ databases">
        <title>Myceligenerans salitolerans sp. nov., a halotolerant actinomycete isolated from a salt lake in Xinjiang, China.</title>
        <authorList>
            <person name="Guan T."/>
        </authorList>
    </citation>
    <scope>NUCLEOTIDE SEQUENCE [LARGE SCALE GENOMIC DNA]</scope>
    <source>
        <strain evidence="2">XHU 5031</strain>
    </source>
</reference>
<dbReference type="Gene3D" id="3.40.1760.10">
    <property type="entry name" value="YfbM-like super family"/>
    <property type="match status" value="1"/>
</dbReference>
<dbReference type="EMBL" id="JAFMPK010000047">
    <property type="protein sequence ID" value="MBO0610451.1"/>
    <property type="molecule type" value="Genomic_DNA"/>
</dbReference>
<dbReference type="Proteomes" id="UP000664617">
    <property type="component" value="Unassembled WGS sequence"/>
</dbReference>
<gene>
    <name evidence="1" type="ORF">J0911_15575</name>
</gene>
<reference evidence="1 2" key="1">
    <citation type="submission" date="2021-03" db="EMBL/GenBank/DDBJ databases">
        <authorList>
            <person name="Xin L."/>
        </authorList>
    </citation>
    <scope>NUCLEOTIDE SEQUENCE [LARGE SCALE GENOMIC DNA]</scope>
    <source>
        <strain evidence="1 2">XHU 5031</strain>
    </source>
</reference>
<sequence length="164" mass="18427">MSMIGEYFRLDPQDLDKALADPGWAERLIEELYDAEDRGETRDSRLFDIDKAWHGIAFALERADVDTAVIYGDAQVPGAGDWGYGPPSSLTPGRVRELAGKLNELDPKTIVRAVPRKEFTASDIYPATGWDDEDLDYLAHWLEKLITFYGQAADAEMGMLVWLD</sequence>